<dbReference type="Proteomes" id="UP000078397">
    <property type="component" value="Unassembled WGS sequence"/>
</dbReference>
<reference evidence="1 2" key="1">
    <citation type="journal article" date="2016" name="PLoS Pathog.">
        <title>Biosynthesis of antibiotic leucinostatins in bio-control fungus Purpureocillium lilacinum and their inhibition on phytophthora revealed by genome mining.</title>
        <authorList>
            <person name="Wang G."/>
            <person name="Liu Z."/>
            <person name="Lin R."/>
            <person name="Li E."/>
            <person name="Mao Z."/>
            <person name="Ling J."/>
            <person name="Yang Y."/>
            <person name="Yin W.B."/>
            <person name="Xie B."/>
        </authorList>
    </citation>
    <scope>NUCLEOTIDE SEQUENCE [LARGE SCALE GENOMIC DNA]</scope>
    <source>
        <strain evidence="1">170</strain>
    </source>
</reference>
<gene>
    <name evidence="1" type="ORF">VFPPC_11514</name>
</gene>
<dbReference type="GeneID" id="28853671"/>
<accession>A0A179F0P8</accession>
<comment type="caution">
    <text evidence="1">The sequence shown here is derived from an EMBL/GenBank/DDBJ whole genome shotgun (WGS) entry which is preliminary data.</text>
</comment>
<protein>
    <submittedName>
        <fullName evidence="1">Uncharacterized protein</fullName>
    </submittedName>
</protein>
<evidence type="ECO:0000313" key="1">
    <source>
        <dbReference type="EMBL" id="OAQ59016.1"/>
    </source>
</evidence>
<dbReference type="KEGG" id="pchm:VFPPC_11514"/>
<dbReference type="EMBL" id="LSBJ02000012">
    <property type="protein sequence ID" value="OAQ59016.1"/>
    <property type="molecule type" value="Genomic_DNA"/>
</dbReference>
<proteinExistence type="predicted"/>
<name>A0A179F0P8_METCM</name>
<dbReference type="AlphaFoldDB" id="A0A179F0P8"/>
<keyword evidence="2" id="KW-1185">Reference proteome</keyword>
<dbReference type="RefSeq" id="XP_018137096.1">
    <property type="nucleotide sequence ID" value="XM_018289677.1"/>
</dbReference>
<organism evidence="1 2">
    <name type="scientific">Pochonia chlamydosporia 170</name>
    <dbReference type="NCBI Taxonomy" id="1380566"/>
    <lineage>
        <taxon>Eukaryota</taxon>
        <taxon>Fungi</taxon>
        <taxon>Dikarya</taxon>
        <taxon>Ascomycota</taxon>
        <taxon>Pezizomycotina</taxon>
        <taxon>Sordariomycetes</taxon>
        <taxon>Hypocreomycetidae</taxon>
        <taxon>Hypocreales</taxon>
        <taxon>Clavicipitaceae</taxon>
        <taxon>Pochonia</taxon>
    </lineage>
</organism>
<evidence type="ECO:0000313" key="2">
    <source>
        <dbReference type="Proteomes" id="UP000078397"/>
    </source>
</evidence>
<sequence length="209" mass="23238">MPVNANYLVCDPMDSGPLPADNGDIMLGTMLKDPKNILSSLSTIDRDCVEQYPEIIVSEASNRQLEVGQTQYMGRQDVAVRFHCPMVRLERFNDLVAREELVRRVYDGPVLSYWENSRHSLTGRKKPIYLVTGLMIATNASVKLVRCTKEQIAAVDLAIEYSGEIILAYSLLKINNPWKREGCADYVPSAGLIYDDGNGTDHVGTAIAI</sequence>